<keyword evidence="2" id="KW-1185">Reference proteome</keyword>
<dbReference type="AlphaFoldDB" id="A0A2T9YKY0"/>
<name>A0A2T9YKY0_9FUNG</name>
<protein>
    <submittedName>
        <fullName evidence="1">Uncharacterized protein</fullName>
    </submittedName>
</protein>
<sequence>MEKDAEEFSCKTSEALDQLFYCWTLGKQVKNVYRYGSKKDCSKYWEKVKLCSKIKLMSDENKTAAIKAHLDKNKQETLSQPNLLDIWTERSSKLENFPPVTPA</sequence>
<dbReference type="EMBL" id="MBFR01000142">
    <property type="protein sequence ID" value="PVU92993.1"/>
    <property type="molecule type" value="Genomic_DNA"/>
</dbReference>
<reference evidence="1 2" key="1">
    <citation type="journal article" date="2018" name="MBio">
        <title>Comparative Genomics Reveals the Core Gene Toolbox for the Fungus-Insect Symbiosis.</title>
        <authorList>
            <person name="Wang Y."/>
            <person name="Stata M."/>
            <person name="Wang W."/>
            <person name="Stajich J.E."/>
            <person name="White M.M."/>
            <person name="Moncalvo J.M."/>
        </authorList>
    </citation>
    <scope>NUCLEOTIDE SEQUENCE [LARGE SCALE GENOMIC DNA]</scope>
    <source>
        <strain evidence="1 2">SWE-8-4</strain>
    </source>
</reference>
<dbReference type="Proteomes" id="UP000245383">
    <property type="component" value="Unassembled WGS sequence"/>
</dbReference>
<accession>A0A2T9YKY0</accession>
<dbReference type="STRING" id="133385.A0A2T9YKY0"/>
<dbReference type="Pfam" id="PF11326">
    <property type="entry name" value="PANTS-like"/>
    <property type="match status" value="1"/>
</dbReference>
<dbReference type="InterPro" id="IPR021475">
    <property type="entry name" value="Pants/Emi1-like"/>
</dbReference>
<comment type="caution">
    <text evidence="1">The sequence shown here is derived from an EMBL/GenBank/DDBJ whole genome shotgun (WGS) entry which is preliminary data.</text>
</comment>
<dbReference type="OrthoDB" id="2017405at2759"/>
<organism evidence="1 2">
    <name type="scientific">Smittium simulii</name>
    <dbReference type="NCBI Taxonomy" id="133385"/>
    <lineage>
        <taxon>Eukaryota</taxon>
        <taxon>Fungi</taxon>
        <taxon>Fungi incertae sedis</taxon>
        <taxon>Zoopagomycota</taxon>
        <taxon>Kickxellomycotina</taxon>
        <taxon>Harpellomycetes</taxon>
        <taxon>Harpellales</taxon>
        <taxon>Legeriomycetaceae</taxon>
        <taxon>Smittium</taxon>
    </lineage>
</organism>
<proteinExistence type="predicted"/>
<dbReference type="PANTHER" id="PTHR28052">
    <property type="entry name" value="UPF0545 PROTEIN C22ORF39"/>
    <property type="match status" value="1"/>
</dbReference>
<gene>
    <name evidence="1" type="ORF">BB561_003505</name>
</gene>
<evidence type="ECO:0000313" key="1">
    <source>
        <dbReference type="EMBL" id="PVU92993.1"/>
    </source>
</evidence>
<dbReference type="PANTHER" id="PTHR28052:SF1">
    <property type="entry name" value="UPF0545 PROTEIN C22ORF39"/>
    <property type="match status" value="1"/>
</dbReference>
<evidence type="ECO:0000313" key="2">
    <source>
        <dbReference type="Proteomes" id="UP000245383"/>
    </source>
</evidence>